<evidence type="ECO:0000256" key="1">
    <source>
        <dbReference type="SAM" id="SignalP"/>
    </source>
</evidence>
<feature type="signal peptide" evidence="1">
    <location>
        <begin position="1"/>
        <end position="22"/>
    </location>
</feature>
<dbReference type="PANTHER" id="PTHR43818:SF10">
    <property type="entry name" value="NADH-DEPENDENT DEHYDROGENASE-RELATED"/>
    <property type="match status" value="1"/>
</dbReference>
<dbReference type="Pfam" id="PF19051">
    <property type="entry name" value="GFO_IDH_MocA_C2"/>
    <property type="match status" value="1"/>
</dbReference>
<dbReference type="InterPro" id="IPR036291">
    <property type="entry name" value="NAD(P)-bd_dom_sf"/>
</dbReference>
<dbReference type="InterPro" id="IPR000683">
    <property type="entry name" value="Gfo/Idh/MocA-like_OxRdtase_N"/>
</dbReference>
<evidence type="ECO:0000313" key="4">
    <source>
        <dbReference type="EMBL" id="GEP43770.1"/>
    </source>
</evidence>
<dbReference type="PANTHER" id="PTHR43818">
    <property type="entry name" value="BCDNA.GH03377"/>
    <property type="match status" value="1"/>
</dbReference>
<dbReference type="SUPFAM" id="SSF51735">
    <property type="entry name" value="NAD(P)-binding Rossmann-fold domains"/>
    <property type="match status" value="1"/>
</dbReference>
<dbReference type="InterPro" id="IPR006311">
    <property type="entry name" value="TAT_signal"/>
</dbReference>
<evidence type="ECO:0000259" key="2">
    <source>
        <dbReference type="Pfam" id="PF01408"/>
    </source>
</evidence>
<keyword evidence="1" id="KW-0732">Signal</keyword>
<dbReference type="Gene3D" id="3.30.360.10">
    <property type="entry name" value="Dihydrodipicolinate Reductase, domain 2"/>
    <property type="match status" value="1"/>
</dbReference>
<feature type="chain" id="PRO_5021893049" evidence="1">
    <location>
        <begin position="23"/>
        <end position="443"/>
    </location>
</feature>
<dbReference type="RefSeq" id="WP_146851342.1">
    <property type="nucleotide sequence ID" value="NZ_BKAG01000021.1"/>
</dbReference>
<keyword evidence="5" id="KW-1185">Reference proteome</keyword>
<evidence type="ECO:0000259" key="3">
    <source>
        <dbReference type="Pfam" id="PF19051"/>
    </source>
</evidence>
<accession>A0A512MAL1</accession>
<dbReference type="GO" id="GO:0000166">
    <property type="term" value="F:nucleotide binding"/>
    <property type="evidence" value="ECO:0007669"/>
    <property type="project" value="InterPro"/>
</dbReference>
<comment type="caution">
    <text evidence="4">The sequence shown here is derived from an EMBL/GenBank/DDBJ whole genome shotgun (WGS) entry which is preliminary data.</text>
</comment>
<organism evidence="4 5">
    <name type="scientific">Brevifollis gellanilyticus</name>
    <dbReference type="NCBI Taxonomy" id="748831"/>
    <lineage>
        <taxon>Bacteria</taxon>
        <taxon>Pseudomonadati</taxon>
        <taxon>Verrucomicrobiota</taxon>
        <taxon>Verrucomicrobiia</taxon>
        <taxon>Verrucomicrobiales</taxon>
        <taxon>Verrucomicrobiaceae</taxon>
    </lineage>
</organism>
<name>A0A512MAL1_9BACT</name>
<dbReference type="PROSITE" id="PS51318">
    <property type="entry name" value="TAT"/>
    <property type="match status" value="1"/>
</dbReference>
<protein>
    <submittedName>
        <fullName evidence="4">NADH-dependent dehydrogenase</fullName>
    </submittedName>
</protein>
<dbReference type="Gene3D" id="3.40.50.720">
    <property type="entry name" value="NAD(P)-binding Rossmann-like Domain"/>
    <property type="match status" value="1"/>
</dbReference>
<dbReference type="InterPro" id="IPR050463">
    <property type="entry name" value="Gfo/Idh/MocA_oxidrdct_glycsds"/>
</dbReference>
<dbReference type="Pfam" id="PF01408">
    <property type="entry name" value="GFO_IDH_MocA"/>
    <property type="match status" value="1"/>
</dbReference>
<evidence type="ECO:0000313" key="5">
    <source>
        <dbReference type="Proteomes" id="UP000321577"/>
    </source>
</evidence>
<dbReference type="SUPFAM" id="SSF55347">
    <property type="entry name" value="Glyceraldehyde-3-phosphate dehydrogenase-like, C-terminal domain"/>
    <property type="match status" value="1"/>
</dbReference>
<dbReference type="EMBL" id="BKAG01000021">
    <property type="protein sequence ID" value="GEP43770.1"/>
    <property type="molecule type" value="Genomic_DNA"/>
</dbReference>
<dbReference type="AlphaFoldDB" id="A0A512MAL1"/>
<reference evidence="4 5" key="1">
    <citation type="submission" date="2019-07" db="EMBL/GenBank/DDBJ databases">
        <title>Whole genome shotgun sequence of Brevifollis gellanilyticus NBRC 108608.</title>
        <authorList>
            <person name="Hosoyama A."/>
            <person name="Uohara A."/>
            <person name="Ohji S."/>
            <person name="Ichikawa N."/>
        </authorList>
    </citation>
    <scope>NUCLEOTIDE SEQUENCE [LARGE SCALE GENOMIC DNA]</scope>
    <source>
        <strain evidence="4 5">NBRC 108608</strain>
    </source>
</reference>
<dbReference type="OrthoDB" id="178551at2"/>
<dbReference type="InterPro" id="IPR043906">
    <property type="entry name" value="Gfo/Idh/MocA_OxRdtase_bact_C"/>
</dbReference>
<feature type="domain" description="Gfo/Idh/MocA-like oxidoreductase bacterial type C-terminal" evidence="3">
    <location>
        <begin position="203"/>
        <end position="272"/>
    </location>
</feature>
<dbReference type="Proteomes" id="UP000321577">
    <property type="component" value="Unassembled WGS sequence"/>
</dbReference>
<gene>
    <name evidence="4" type="ORF">BGE01nite_30610</name>
</gene>
<proteinExistence type="predicted"/>
<feature type="domain" description="Gfo/Idh/MocA-like oxidoreductase N-terminal" evidence="2">
    <location>
        <begin position="44"/>
        <end position="159"/>
    </location>
</feature>
<sequence>MSYPALTSRRRFLQTASASLFAAPFVTTGLRAASPNGKLRHAAFGAAGMSWSDITSMANHDMWELTAVCDVDTRNFAKVKEKWPNVKCYQDWRELLEKEAGNIDSVNVSTPDHMHGPIGMKALELGKHVYGQKPLAQNLYECRQLMLKAREKGVMTQMGIQISSDFTERFAVDYIHSGAIGKVKEVHTFSNKKWGDMEPVPEKSDPIPEGFDWNLWLGTASDRPYIKGYYHPSNWRKRRDFGTGTLGDMGCHMFSGWFRSLDLAAPIAVKSTGPTPPNSTNWAINAIVEYTFKGTQYTAGDEVKVTWYDGDARPPAEVMALADPAKFPGQGSIYIGTDGVLLHPHGSTPILYPREKFKDKRPAKLEPRNHWFDFIDCCLKGGSTKPTANFDYAGPLTEAVLLGCLASPFPGEKLIWDAPGLKITNNEAANALVKRQYRAGWEM</sequence>